<comment type="caution">
    <text evidence="2">The sequence shown here is derived from an EMBL/GenBank/DDBJ whole genome shotgun (WGS) entry which is preliminary data.</text>
</comment>
<evidence type="ECO:0008006" key="4">
    <source>
        <dbReference type="Google" id="ProtNLM"/>
    </source>
</evidence>
<feature type="compositionally biased region" description="Polar residues" evidence="1">
    <location>
        <begin position="204"/>
        <end position="215"/>
    </location>
</feature>
<feature type="compositionally biased region" description="Acidic residues" evidence="1">
    <location>
        <begin position="221"/>
        <end position="231"/>
    </location>
</feature>
<dbReference type="Gene3D" id="1.10.510.10">
    <property type="entry name" value="Transferase(Phosphotransferase) domain 1"/>
    <property type="match status" value="1"/>
</dbReference>
<feature type="region of interest" description="Disordered" evidence="1">
    <location>
        <begin position="252"/>
        <end position="317"/>
    </location>
</feature>
<evidence type="ECO:0000256" key="1">
    <source>
        <dbReference type="SAM" id="MobiDB-lite"/>
    </source>
</evidence>
<dbReference type="Proteomes" id="UP001470230">
    <property type="component" value="Unassembled WGS sequence"/>
</dbReference>
<feature type="compositionally biased region" description="Polar residues" evidence="1">
    <location>
        <begin position="263"/>
        <end position="274"/>
    </location>
</feature>
<sequence length="361" mass="42643">MPECYHKLITKCWSNQVEERPTFDDIVKELKTNKQFITSTINEDEFRRFADNIEKTQRIECIKSKYVNKDMNFEDNEIQCEDQKPKCEDKEIQCKPINEEREIQCEKTKCEEREIQCEKTKCEEREIQCEKTNVEDKEIQCEKSKVEDKEIQCEKYKLILKDKDIQCKSTSKHENKKFEGIENSKTEKEFNTSEKSLKYKESQPENFFKQQINSTDSYNESFDEYSSESDSNELNKNIKIQSISIENNIPVQQAESPKESPSKHQSLLQQCEISQENKRKVTYIPMKTKKPEQPDEQKSNQESPRRKPKFVSQYDPKIFEASPSSSKLIMPASRTKHRHIKKTIKLTVTLKDIGLEGLDLI</sequence>
<dbReference type="EMBL" id="JAPFFF010000010">
    <property type="protein sequence ID" value="KAK8880573.1"/>
    <property type="molecule type" value="Genomic_DNA"/>
</dbReference>
<feature type="compositionally biased region" description="Basic and acidic residues" evidence="1">
    <location>
        <begin position="289"/>
        <end position="305"/>
    </location>
</feature>
<keyword evidence="3" id="KW-1185">Reference proteome</keyword>
<name>A0ABR2JPN1_9EUKA</name>
<reference evidence="2 3" key="1">
    <citation type="submission" date="2024-04" db="EMBL/GenBank/DDBJ databases">
        <title>Tritrichomonas musculus Genome.</title>
        <authorList>
            <person name="Alves-Ferreira E."/>
            <person name="Grigg M."/>
            <person name="Lorenzi H."/>
            <person name="Galac M."/>
        </authorList>
    </citation>
    <scope>NUCLEOTIDE SEQUENCE [LARGE SCALE GENOMIC DNA]</scope>
    <source>
        <strain evidence="2 3">EAF2021</strain>
    </source>
</reference>
<feature type="region of interest" description="Disordered" evidence="1">
    <location>
        <begin position="179"/>
        <end position="233"/>
    </location>
</feature>
<organism evidence="2 3">
    <name type="scientific">Tritrichomonas musculus</name>
    <dbReference type="NCBI Taxonomy" id="1915356"/>
    <lineage>
        <taxon>Eukaryota</taxon>
        <taxon>Metamonada</taxon>
        <taxon>Parabasalia</taxon>
        <taxon>Tritrichomonadida</taxon>
        <taxon>Tritrichomonadidae</taxon>
        <taxon>Tritrichomonas</taxon>
    </lineage>
</organism>
<protein>
    <recommendedName>
        <fullName evidence="4">Serine-threonine/tyrosine-protein kinase catalytic domain-containing protein</fullName>
    </recommendedName>
</protein>
<feature type="compositionally biased region" description="Basic and acidic residues" evidence="1">
    <location>
        <begin position="179"/>
        <end position="203"/>
    </location>
</feature>
<evidence type="ECO:0000313" key="2">
    <source>
        <dbReference type="EMBL" id="KAK8880573.1"/>
    </source>
</evidence>
<accession>A0ABR2JPN1</accession>
<evidence type="ECO:0000313" key="3">
    <source>
        <dbReference type="Proteomes" id="UP001470230"/>
    </source>
</evidence>
<proteinExistence type="predicted"/>
<gene>
    <name evidence="2" type="ORF">M9Y10_003253</name>
</gene>